<proteinExistence type="predicted"/>
<reference evidence="1" key="2">
    <citation type="submission" date="2020-09" db="EMBL/GenBank/DDBJ databases">
        <authorList>
            <person name="Sun Q."/>
            <person name="Ohkuma M."/>
        </authorList>
    </citation>
    <scope>NUCLEOTIDE SEQUENCE</scope>
    <source>
        <strain evidence="1">JCM 5016</strain>
    </source>
</reference>
<dbReference type="EMBL" id="BMWH01000003">
    <property type="protein sequence ID" value="GGZ76102.1"/>
    <property type="molecule type" value="Genomic_DNA"/>
</dbReference>
<dbReference type="AlphaFoldDB" id="A0A918V741"/>
<comment type="caution">
    <text evidence="1">The sequence shown here is derived from an EMBL/GenBank/DDBJ whole genome shotgun (WGS) entry which is preliminary data.</text>
</comment>
<sequence>MPRPVLALWWDPGRVGSSLGPRGFSSLASGSDRPMNRVWLADGVPAGEEEATRTFGARLGLDPVLGGSSSTR</sequence>
<name>A0A918V741_9ACTN</name>
<protein>
    <submittedName>
        <fullName evidence="1">Uncharacterized protein</fullName>
    </submittedName>
</protein>
<evidence type="ECO:0000313" key="1">
    <source>
        <dbReference type="EMBL" id="GGZ76102.1"/>
    </source>
</evidence>
<reference evidence="1" key="1">
    <citation type="journal article" date="2014" name="Int. J. Syst. Evol. Microbiol.">
        <title>Complete genome sequence of Corynebacterium casei LMG S-19264T (=DSM 44701T), isolated from a smear-ripened cheese.</title>
        <authorList>
            <consortium name="US DOE Joint Genome Institute (JGI-PGF)"/>
            <person name="Walter F."/>
            <person name="Albersmeier A."/>
            <person name="Kalinowski J."/>
            <person name="Ruckert C."/>
        </authorList>
    </citation>
    <scope>NUCLEOTIDE SEQUENCE</scope>
    <source>
        <strain evidence="1">JCM 5016</strain>
    </source>
</reference>
<dbReference type="Proteomes" id="UP000623010">
    <property type="component" value="Unassembled WGS sequence"/>
</dbReference>
<accession>A0A918V741</accession>
<gene>
    <name evidence="1" type="ORF">GCM10010389_12070</name>
</gene>
<keyword evidence="2" id="KW-1185">Reference proteome</keyword>
<organism evidence="1 2">
    <name type="scientific">Streptomyces echinoruber</name>
    <dbReference type="NCBI Taxonomy" id="68898"/>
    <lineage>
        <taxon>Bacteria</taxon>
        <taxon>Bacillati</taxon>
        <taxon>Actinomycetota</taxon>
        <taxon>Actinomycetes</taxon>
        <taxon>Kitasatosporales</taxon>
        <taxon>Streptomycetaceae</taxon>
        <taxon>Streptomyces</taxon>
    </lineage>
</organism>
<dbReference type="RefSeq" id="WP_190056258.1">
    <property type="nucleotide sequence ID" value="NZ_BMWH01000003.1"/>
</dbReference>
<evidence type="ECO:0000313" key="2">
    <source>
        <dbReference type="Proteomes" id="UP000623010"/>
    </source>
</evidence>